<gene>
    <name evidence="1" type="ORF">LTRI10_LOCUS31857</name>
</gene>
<dbReference type="EMBL" id="OZ034818">
    <property type="protein sequence ID" value="CAL1391112.1"/>
    <property type="molecule type" value="Genomic_DNA"/>
</dbReference>
<evidence type="ECO:0000313" key="2">
    <source>
        <dbReference type="Proteomes" id="UP001497516"/>
    </source>
</evidence>
<organism evidence="1 2">
    <name type="scientific">Linum trigynum</name>
    <dbReference type="NCBI Taxonomy" id="586398"/>
    <lineage>
        <taxon>Eukaryota</taxon>
        <taxon>Viridiplantae</taxon>
        <taxon>Streptophyta</taxon>
        <taxon>Embryophyta</taxon>
        <taxon>Tracheophyta</taxon>
        <taxon>Spermatophyta</taxon>
        <taxon>Magnoliopsida</taxon>
        <taxon>eudicotyledons</taxon>
        <taxon>Gunneridae</taxon>
        <taxon>Pentapetalae</taxon>
        <taxon>rosids</taxon>
        <taxon>fabids</taxon>
        <taxon>Malpighiales</taxon>
        <taxon>Linaceae</taxon>
        <taxon>Linum</taxon>
    </lineage>
</organism>
<accession>A0AAV2EZP0</accession>
<keyword evidence="2" id="KW-1185">Reference proteome</keyword>
<dbReference type="AlphaFoldDB" id="A0AAV2EZP0"/>
<dbReference type="Proteomes" id="UP001497516">
    <property type="component" value="Chromosome 5"/>
</dbReference>
<name>A0AAV2EZP0_9ROSI</name>
<reference evidence="1 2" key="1">
    <citation type="submission" date="2024-04" db="EMBL/GenBank/DDBJ databases">
        <authorList>
            <person name="Fracassetti M."/>
        </authorList>
    </citation>
    <scope>NUCLEOTIDE SEQUENCE [LARGE SCALE GENOMIC DNA]</scope>
</reference>
<sequence>MYRRSSPNAIGRRGEKGASAFSKIRMLGNVSAHSSLLGLLPESGVNEKLRGDDEATSIFSSGRSSSGVHHRRHRLLPLRHASLPVQSHLTETKNKEKEA</sequence>
<proteinExistence type="predicted"/>
<evidence type="ECO:0000313" key="1">
    <source>
        <dbReference type="EMBL" id="CAL1391112.1"/>
    </source>
</evidence>
<protein>
    <submittedName>
        <fullName evidence="1">Uncharacterized protein</fullName>
    </submittedName>
</protein>